<evidence type="ECO:0000256" key="1">
    <source>
        <dbReference type="ARBA" id="ARBA00004701"/>
    </source>
</evidence>
<dbReference type="GO" id="GO:0000271">
    <property type="term" value="P:polysaccharide biosynthetic process"/>
    <property type="evidence" value="ECO:0007669"/>
    <property type="project" value="InterPro"/>
</dbReference>
<dbReference type="NCBIfam" id="TIGR03026">
    <property type="entry name" value="NDP-sugDHase"/>
    <property type="match status" value="1"/>
</dbReference>
<feature type="binding site" evidence="10">
    <location>
        <position position="35"/>
    </location>
    <ligand>
        <name>NAD(+)</name>
        <dbReference type="ChEBI" id="CHEBI:57540"/>
    </ligand>
</feature>
<evidence type="ECO:0000313" key="13">
    <source>
        <dbReference type="Proteomes" id="UP000543030"/>
    </source>
</evidence>
<evidence type="ECO:0000256" key="2">
    <source>
        <dbReference type="ARBA" id="ARBA00006601"/>
    </source>
</evidence>
<dbReference type="Pfam" id="PF00984">
    <property type="entry name" value="UDPG_MGDP_dh"/>
    <property type="match status" value="1"/>
</dbReference>
<comment type="caution">
    <text evidence="12">The sequence shown here is derived from an EMBL/GenBank/DDBJ whole genome shotgun (WGS) entry which is preliminary data.</text>
</comment>
<comment type="similarity">
    <text evidence="2 7">Belongs to the UDP-glucose/GDP-mannose dehydrogenase family.</text>
</comment>
<dbReference type="PANTHER" id="PTHR43750:SF1">
    <property type="entry name" value="GDP-MANNOSE 6-DEHYDROGENASE"/>
    <property type="match status" value="1"/>
</dbReference>
<evidence type="ECO:0000256" key="10">
    <source>
        <dbReference type="PIRSR" id="PIRSR500134-3"/>
    </source>
</evidence>
<dbReference type="Pfam" id="PF03720">
    <property type="entry name" value="UDPG_MGDP_dh_C"/>
    <property type="match status" value="1"/>
</dbReference>
<dbReference type="EC" id="1.1.1.22" evidence="3 7"/>
<dbReference type="Gene3D" id="3.40.50.720">
    <property type="entry name" value="NAD(P)-binding Rossmann-like Domain"/>
    <property type="match status" value="2"/>
</dbReference>
<keyword evidence="5 7" id="KW-0520">NAD</keyword>
<dbReference type="GO" id="GO:0003979">
    <property type="term" value="F:UDP-glucose 6-dehydrogenase activity"/>
    <property type="evidence" value="ECO:0007669"/>
    <property type="project" value="UniProtKB-EC"/>
</dbReference>
<feature type="binding site" evidence="10">
    <location>
        <position position="161"/>
    </location>
    <ligand>
        <name>NAD(+)</name>
        <dbReference type="ChEBI" id="CHEBI:57540"/>
    </ligand>
</feature>
<protein>
    <recommendedName>
        <fullName evidence="3 7">UDP-glucose 6-dehydrogenase</fullName>
        <ecNumber evidence="3 7">1.1.1.22</ecNumber>
    </recommendedName>
</protein>
<dbReference type="SMART" id="SM00984">
    <property type="entry name" value="UDPG_MGDP_dh_C"/>
    <property type="match status" value="1"/>
</dbReference>
<dbReference type="UniPathway" id="UPA00038">
    <property type="reaction ID" value="UER00491"/>
</dbReference>
<evidence type="ECO:0000256" key="4">
    <source>
        <dbReference type="ARBA" id="ARBA00023002"/>
    </source>
</evidence>
<dbReference type="InterPro" id="IPR008927">
    <property type="entry name" value="6-PGluconate_DH-like_C_sf"/>
</dbReference>
<dbReference type="GO" id="GO:0051287">
    <property type="term" value="F:NAD binding"/>
    <property type="evidence" value="ECO:0007669"/>
    <property type="project" value="InterPro"/>
</dbReference>
<name>A0A840REF3_9NEIS</name>
<feature type="binding site" evidence="9">
    <location>
        <begin position="158"/>
        <end position="161"/>
    </location>
    <ligand>
        <name>substrate</name>
    </ligand>
</feature>
<evidence type="ECO:0000313" key="12">
    <source>
        <dbReference type="EMBL" id="MBB5190796.1"/>
    </source>
</evidence>
<dbReference type="InterPro" id="IPR036291">
    <property type="entry name" value="NAD(P)-bd_dom_sf"/>
</dbReference>
<evidence type="ECO:0000256" key="7">
    <source>
        <dbReference type="PIRNR" id="PIRNR000124"/>
    </source>
</evidence>
<gene>
    <name evidence="12" type="ORF">HNQ50_001519</name>
</gene>
<evidence type="ECO:0000256" key="6">
    <source>
        <dbReference type="ARBA" id="ARBA00047473"/>
    </source>
</evidence>
<evidence type="ECO:0000256" key="5">
    <source>
        <dbReference type="ARBA" id="ARBA00023027"/>
    </source>
</evidence>
<dbReference type="Gene3D" id="1.20.5.170">
    <property type="match status" value="1"/>
</dbReference>
<dbReference type="PROSITE" id="PS51257">
    <property type="entry name" value="PROKAR_LIPOPROTEIN"/>
    <property type="match status" value="1"/>
</dbReference>
<evidence type="ECO:0000256" key="3">
    <source>
        <dbReference type="ARBA" id="ARBA00012954"/>
    </source>
</evidence>
<dbReference type="InterPro" id="IPR028357">
    <property type="entry name" value="UDPglc_DH_bac"/>
</dbReference>
<dbReference type="InterPro" id="IPR017476">
    <property type="entry name" value="UDP-Glc/GDP-Man"/>
</dbReference>
<feature type="binding site" evidence="10">
    <location>
        <position position="331"/>
    </location>
    <ligand>
        <name>NAD(+)</name>
        <dbReference type="ChEBI" id="CHEBI:57540"/>
    </ligand>
</feature>
<dbReference type="RefSeq" id="WP_184099193.1">
    <property type="nucleotide sequence ID" value="NZ_JACHHN010000003.1"/>
</dbReference>
<dbReference type="GO" id="GO:0006065">
    <property type="term" value="P:UDP-glucuronate biosynthetic process"/>
    <property type="evidence" value="ECO:0007669"/>
    <property type="project" value="UniProtKB-UniPathway"/>
</dbReference>
<dbReference type="InterPro" id="IPR036220">
    <property type="entry name" value="UDP-Glc/GDP-Man_DH_C_sf"/>
</dbReference>
<proteinExistence type="inferred from homology"/>
<accession>A0A840REF3</accession>
<feature type="binding site" evidence="10">
    <location>
        <position position="86"/>
    </location>
    <ligand>
        <name>NAD(+)</name>
        <dbReference type="ChEBI" id="CHEBI:57540"/>
    </ligand>
</feature>
<dbReference type="InterPro" id="IPR001732">
    <property type="entry name" value="UDP-Glc/GDP-Man_DH_N"/>
</dbReference>
<sequence>MKISIFGMGYVGVVAAGCLASEGHTVIGVEPNAGKVELINKGVPPIVEKDIAEMVAAAVSAGHLRGTTDVHSAVLATEMSFICVGTPSQLNGALDLRYVRRVCEEIGLAIKEKSDFHIVVARSTMLPGTMKDVVIPTLEQYSGKKAGVDFGVCNNPEFLREGTAVWDYRNPPKTVIGETDRKSGDALAALYADLKAPLIRTDIETAEMVKYVDNVWHALKVSFANEIGNICKSLTIDSHHVMDIFCKDTKLNLSPYYLKPGFAFGGSCLPKDVRALTYKARSLDLDVPILNAILPSNERQIERGYSMITAKGKRKIGVLGFSFKAGTDDLRESPIVEVIERLIGKGYDLKLYDRNVNLAALTGANRDYIFNMIPHISRIMEQSLDAVLDHAEVLVIGNNAAEFQDAFTRLRPNQEIIDFVRVQDHKSEEGKYDGICW</sequence>
<dbReference type="AlphaFoldDB" id="A0A840REF3"/>
<feature type="binding site" evidence="9">
    <location>
        <position position="210"/>
    </location>
    <ligand>
        <name>substrate</name>
    </ligand>
</feature>
<dbReference type="Pfam" id="PF03721">
    <property type="entry name" value="UDPG_MGDP_dh_N"/>
    <property type="match status" value="1"/>
</dbReference>
<dbReference type="InterPro" id="IPR014026">
    <property type="entry name" value="UDP-Glc/GDP-Man_DH_dimer"/>
</dbReference>
<dbReference type="InterPro" id="IPR014027">
    <property type="entry name" value="UDP-Glc/GDP-Man_DH_C"/>
</dbReference>
<feature type="domain" description="UDP-glucose/GDP-mannose dehydrogenase C-terminal" evidence="11">
    <location>
        <begin position="317"/>
        <end position="425"/>
    </location>
</feature>
<feature type="binding site" evidence="9">
    <location>
        <position position="265"/>
    </location>
    <ligand>
        <name>substrate</name>
    </ligand>
</feature>
<dbReference type="Proteomes" id="UP000543030">
    <property type="component" value="Unassembled WGS sequence"/>
</dbReference>
<keyword evidence="4 7" id="KW-0560">Oxidoreductase</keyword>
<dbReference type="EMBL" id="JACHHN010000003">
    <property type="protein sequence ID" value="MBB5190796.1"/>
    <property type="molecule type" value="Genomic_DNA"/>
</dbReference>
<feature type="binding site" evidence="9">
    <location>
        <position position="324"/>
    </location>
    <ligand>
        <name>substrate</name>
    </ligand>
</feature>
<organism evidence="12 13">
    <name type="scientific">Silvimonas terrae</name>
    <dbReference type="NCBI Taxonomy" id="300266"/>
    <lineage>
        <taxon>Bacteria</taxon>
        <taxon>Pseudomonadati</taxon>
        <taxon>Pseudomonadota</taxon>
        <taxon>Betaproteobacteria</taxon>
        <taxon>Neisseriales</taxon>
        <taxon>Chitinibacteraceae</taxon>
        <taxon>Silvimonas</taxon>
    </lineage>
</organism>
<feature type="binding site" evidence="10">
    <location>
        <position position="271"/>
    </location>
    <ligand>
        <name>NAD(+)</name>
        <dbReference type="ChEBI" id="CHEBI:57540"/>
    </ligand>
</feature>
<evidence type="ECO:0000256" key="8">
    <source>
        <dbReference type="PIRSR" id="PIRSR500134-1"/>
    </source>
</evidence>
<dbReference type="SUPFAM" id="SSF52413">
    <property type="entry name" value="UDP-glucose/GDP-mannose dehydrogenase C-terminal domain"/>
    <property type="match status" value="1"/>
</dbReference>
<evidence type="ECO:0000256" key="9">
    <source>
        <dbReference type="PIRSR" id="PIRSR500134-2"/>
    </source>
</evidence>
<dbReference type="PANTHER" id="PTHR43750">
    <property type="entry name" value="UDP-GLUCOSE 6-DEHYDROGENASE TUAD"/>
    <property type="match status" value="1"/>
</dbReference>
<dbReference type="SUPFAM" id="SSF51735">
    <property type="entry name" value="NAD(P)-binding Rossmann-fold domains"/>
    <property type="match status" value="1"/>
</dbReference>
<evidence type="ECO:0000259" key="11">
    <source>
        <dbReference type="SMART" id="SM00984"/>
    </source>
</evidence>
<comment type="catalytic activity">
    <reaction evidence="6 7">
        <text>UDP-alpha-D-glucose + 2 NAD(+) + H2O = UDP-alpha-D-glucuronate + 2 NADH + 3 H(+)</text>
        <dbReference type="Rhea" id="RHEA:23596"/>
        <dbReference type="ChEBI" id="CHEBI:15377"/>
        <dbReference type="ChEBI" id="CHEBI:15378"/>
        <dbReference type="ChEBI" id="CHEBI:57540"/>
        <dbReference type="ChEBI" id="CHEBI:57945"/>
        <dbReference type="ChEBI" id="CHEBI:58052"/>
        <dbReference type="ChEBI" id="CHEBI:58885"/>
        <dbReference type="EC" id="1.1.1.22"/>
    </reaction>
</comment>
<dbReference type="PIRSF" id="PIRSF000124">
    <property type="entry name" value="UDPglc_GDPman_dh"/>
    <property type="match status" value="1"/>
</dbReference>
<keyword evidence="13" id="KW-1185">Reference proteome</keyword>
<comment type="pathway">
    <text evidence="1">Nucleotide-sugar biosynthesis; UDP-alpha-D-glucuronate biosynthesis; UDP-alpha-D-glucuronate from UDP-alpha-D-glucose: step 1/1.</text>
</comment>
<feature type="binding site" evidence="9">
    <location>
        <begin position="257"/>
        <end position="261"/>
    </location>
    <ligand>
        <name>substrate</name>
    </ligand>
</feature>
<dbReference type="SUPFAM" id="SSF48179">
    <property type="entry name" value="6-phosphogluconate dehydrogenase C-terminal domain-like"/>
    <property type="match status" value="1"/>
</dbReference>
<feature type="binding site" evidence="10">
    <location>
        <position position="124"/>
    </location>
    <ligand>
        <name>NAD(+)</name>
        <dbReference type="ChEBI" id="CHEBI:57540"/>
    </ligand>
</feature>
<reference evidence="12 13" key="1">
    <citation type="submission" date="2020-08" db="EMBL/GenBank/DDBJ databases">
        <title>Genomic Encyclopedia of Type Strains, Phase IV (KMG-IV): sequencing the most valuable type-strain genomes for metagenomic binning, comparative biology and taxonomic classification.</title>
        <authorList>
            <person name="Goeker M."/>
        </authorList>
    </citation>
    <scope>NUCLEOTIDE SEQUENCE [LARGE SCALE GENOMIC DNA]</scope>
    <source>
        <strain evidence="12 13">DSM 18233</strain>
    </source>
</reference>
<dbReference type="PIRSF" id="PIRSF500134">
    <property type="entry name" value="UDPglc_DH_bac"/>
    <property type="match status" value="1"/>
</dbReference>
<feature type="active site" description="Nucleophile" evidence="8">
    <location>
        <position position="268"/>
    </location>
</feature>